<organism evidence="1">
    <name type="scientific">sediment metagenome</name>
    <dbReference type="NCBI Taxonomy" id="749907"/>
    <lineage>
        <taxon>unclassified sequences</taxon>
        <taxon>metagenomes</taxon>
        <taxon>ecological metagenomes</taxon>
    </lineage>
</organism>
<sequence length="140" mass="15113">MLALLFAWASATHAGEICPADQAQRIHIGAQTFNVDVAASLTDREHGLSDRAALTAESGMWFVFPSPDWHGFWMHGMNFPIDLVWVSPARQVLGAITLQPCAGEPCRIHKPPSPVAYVLEINAGAFAGKTGDNVTWSCTP</sequence>
<reference evidence="1" key="1">
    <citation type="submission" date="2010-07" db="EMBL/GenBank/DDBJ databases">
        <authorList>
            <consortium name="CONSOLIDER consortium CSD2007-00005"/>
            <person name="Guazzaroni M.-E."/>
            <person name="Richter M."/>
            <person name="Garcia-Salamanca A."/>
            <person name="Yarza P."/>
            <person name="Ferrer M."/>
        </authorList>
    </citation>
    <scope>NUCLEOTIDE SEQUENCE</scope>
</reference>
<proteinExistence type="predicted"/>
<dbReference type="EMBL" id="ADZX01000140">
    <property type="protein sequence ID" value="EFK97526.1"/>
    <property type="molecule type" value="Genomic_DNA"/>
</dbReference>
<dbReference type="InterPro" id="IPR038695">
    <property type="entry name" value="Saro_0823-like_sf"/>
</dbReference>
<reference evidence="1" key="2">
    <citation type="journal article" date="2011" name="Microb. Ecol.">
        <title>Taxonomic and Functional Metagenomic Profiling of the Microbial Community in the Anoxic Sediment of a Sub-saline Shallow Lake (Laguna de Carrizo, Central Spain).</title>
        <authorList>
            <person name="Ferrer M."/>
            <person name="Guazzaroni M.E."/>
            <person name="Richter M."/>
            <person name="Garcia-Salamanca A."/>
            <person name="Yarza P."/>
            <person name="Suarez-Suarez A."/>
            <person name="Solano J."/>
            <person name="Alcaide M."/>
            <person name="van Dillewijn P."/>
            <person name="Molina-Henares M.A."/>
            <person name="Lopez-Cortes N."/>
            <person name="Al-Ramahi Y."/>
            <person name="Guerrero C."/>
            <person name="Acosta A."/>
            <person name="de Eugenio L.I."/>
            <person name="Martinez V."/>
            <person name="Marques S."/>
            <person name="Rojo F."/>
            <person name="Santero E."/>
            <person name="Genilloud O."/>
            <person name="Perez-Perez J."/>
            <person name="Rossello-Mora R."/>
            <person name="Ramos J.L."/>
        </authorList>
    </citation>
    <scope>NUCLEOTIDE SEQUENCE</scope>
</reference>
<dbReference type="Pfam" id="PF02643">
    <property type="entry name" value="DUF192"/>
    <property type="match status" value="1"/>
</dbReference>
<name>D9PFY7_9ZZZZ</name>
<dbReference type="Gene3D" id="2.60.120.1140">
    <property type="entry name" value="Protein of unknown function DUF192"/>
    <property type="match status" value="1"/>
</dbReference>
<dbReference type="AlphaFoldDB" id="D9PFY7"/>
<dbReference type="PANTHER" id="PTHR37953">
    <property type="entry name" value="UPF0127 PROTEIN MJ1496"/>
    <property type="match status" value="1"/>
</dbReference>
<dbReference type="InterPro" id="IPR003795">
    <property type="entry name" value="DUF192"/>
</dbReference>
<comment type="caution">
    <text evidence="1">The sequence shown here is derived from an EMBL/GenBank/DDBJ whole genome shotgun (WGS) entry which is preliminary data.</text>
</comment>
<evidence type="ECO:0000313" key="1">
    <source>
        <dbReference type="EMBL" id="EFK97526.1"/>
    </source>
</evidence>
<dbReference type="PANTHER" id="PTHR37953:SF1">
    <property type="entry name" value="UPF0127 PROTEIN MJ1496"/>
    <property type="match status" value="1"/>
</dbReference>
<accession>D9PFY7</accession>
<protein>
    <submittedName>
        <fullName evidence="1">Protein containing DUF192</fullName>
    </submittedName>
</protein>
<gene>
    <name evidence="1" type="ORF">LDC_0432</name>
</gene>